<comment type="caution">
    <text evidence="1">The sequence shown here is derived from an EMBL/GenBank/DDBJ whole genome shotgun (WGS) entry which is preliminary data.</text>
</comment>
<dbReference type="SUPFAM" id="SSF53756">
    <property type="entry name" value="UDP-Glycosyltransferase/glycogen phosphorylase"/>
    <property type="match status" value="1"/>
</dbReference>
<dbReference type="AlphaFoldDB" id="A0A9X3Z7H4"/>
<sequence length="404" mass="46069">MSKNDMSKTRKIAFLFNHDAPHQVAHGAPVAQELKERYPNFDVDLLVTSSELYEQARKVLGDVRETGLKVERLAASSIQAMIGTMANSVLPFSRISNLVRHRKTLAQYDALIVPEFTTLILKKLLGVNTPKLIYTGHGSGDRSVGFSRSAGKFDLVLLSGPKLSKRFVDSGFLREEQFKVVGYPKFDTVADRIGHKPRFFDNDRPTVLYNPHFEPKLSSYHRMGLEVLEYFYNSQDYNLIFAPHVMLFRKKVHISLENFYFRVRQDIPSKYFNCPHIRIDTGSPALMDMTYTLGADIYLGDVSSQIYEFLVQPRPSVFLNSHHAKWQGNPNYRCWSLGPVIEGTDDLGQALSNAREDRGGYFDRQRKLFAETFDLEERPSAERAAEAIADFLGEEPRQRLMAVA</sequence>
<reference evidence="1" key="1">
    <citation type="submission" date="2022-08" db="EMBL/GenBank/DDBJ databases">
        <authorList>
            <person name="Vandamme P."/>
            <person name="Hettiarachchi A."/>
            <person name="Peeters C."/>
            <person name="Cnockaert M."/>
            <person name="Carlier A."/>
        </authorList>
    </citation>
    <scope>NUCLEOTIDE SEQUENCE</scope>
    <source>
        <strain evidence="1">LMG 31809</strain>
    </source>
</reference>
<dbReference type="EMBL" id="JANWOI010000003">
    <property type="protein sequence ID" value="MDA5194250.1"/>
    <property type="molecule type" value="Genomic_DNA"/>
</dbReference>
<gene>
    <name evidence="1" type="ORF">NYP16_09835</name>
</gene>
<keyword evidence="2" id="KW-1185">Reference proteome</keyword>
<reference evidence="1" key="2">
    <citation type="journal article" date="2023" name="Syst. Appl. Microbiol.">
        <title>Govania unica gen. nov., sp. nov., a rare biosphere bacterium that represents a novel family in the class Alphaproteobacteria.</title>
        <authorList>
            <person name="Vandamme P."/>
            <person name="Peeters C."/>
            <person name="Hettiarachchi A."/>
            <person name="Cnockaert M."/>
            <person name="Carlier A."/>
        </authorList>
    </citation>
    <scope>NUCLEOTIDE SEQUENCE</scope>
    <source>
        <strain evidence="1">LMG 31809</strain>
    </source>
</reference>
<dbReference type="Gene3D" id="3.40.50.12580">
    <property type="match status" value="1"/>
</dbReference>
<dbReference type="Proteomes" id="UP001141619">
    <property type="component" value="Unassembled WGS sequence"/>
</dbReference>
<evidence type="ECO:0000313" key="2">
    <source>
        <dbReference type="Proteomes" id="UP001141619"/>
    </source>
</evidence>
<name>A0A9X3Z7H4_9PROT</name>
<organism evidence="1 2">
    <name type="scientific">Govanella unica</name>
    <dbReference type="NCBI Taxonomy" id="2975056"/>
    <lineage>
        <taxon>Bacteria</taxon>
        <taxon>Pseudomonadati</taxon>
        <taxon>Pseudomonadota</taxon>
        <taxon>Alphaproteobacteria</taxon>
        <taxon>Emcibacterales</taxon>
        <taxon>Govanellaceae</taxon>
        <taxon>Govanella</taxon>
    </lineage>
</organism>
<accession>A0A9X3Z7H4</accession>
<dbReference type="InterPro" id="IPR043148">
    <property type="entry name" value="TagF_C"/>
</dbReference>
<evidence type="ECO:0000313" key="1">
    <source>
        <dbReference type="EMBL" id="MDA5194250.1"/>
    </source>
</evidence>
<dbReference type="RefSeq" id="WP_274943954.1">
    <property type="nucleotide sequence ID" value="NZ_JANWOI010000003.1"/>
</dbReference>
<proteinExistence type="predicted"/>
<evidence type="ECO:0008006" key="3">
    <source>
        <dbReference type="Google" id="ProtNLM"/>
    </source>
</evidence>
<protein>
    <recommendedName>
        <fullName evidence="3">Glycerophosphotransferase</fullName>
    </recommendedName>
</protein>